<dbReference type="EC" id="3.4.21.107" evidence="3"/>
<gene>
    <name evidence="3" type="primary">degP_2</name>
    <name evidence="3" type="ORF">SV7mr_10980</name>
</gene>
<keyword evidence="3" id="KW-0645">Protease</keyword>
<dbReference type="Gene3D" id="2.40.10.120">
    <property type="match status" value="1"/>
</dbReference>
<dbReference type="InterPro" id="IPR036034">
    <property type="entry name" value="PDZ_sf"/>
</dbReference>
<dbReference type="OrthoDB" id="248175at2"/>
<reference evidence="3 4" key="1">
    <citation type="submission" date="2019-02" db="EMBL/GenBank/DDBJ databases">
        <title>Deep-cultivation of Planctomycetes and their phenomic and genomic characterization uncovers novel biology.</title>
        <authorList>
            <person name="Wiegand S."/>
            <person name="Jogler M."/>
            <person name="Boedeker C."/>
            <person name="Pinto D."/>
            <person name="Vollmers J."/>
            <person name="Rivas-Marin E."/>
            <person name="Kohn T."/>
            <person name="Peeters S.H."/>
            <person name="Heuer A."/>
            <person name="Rast P."/>
            <person name="Oberbeckmann S."/>
            <person name="Bunk B."/>
            <person name="Jeske O."/>
            <person name="Meyerdierks A."/>
            <person name="Storesund J.E."/>
            <person name="Kallscheuer N."/>
            <person name="Luecker S."/>
            <person name="Lage O.M."/>
            <person name="Pohl T."/>
            <person name="Merkel B.J."/>
            <person name="Hornburger P."/>
            <person name="Mueller R.-W."/>
            <person name="Bruemmer F."/>
            <person name="Labrenz M."/>
            <person name="Spormann A.M."/>
            <person name="Op den Camp H."/>
            <person name="Overmann J."/>
            <person name="Amann R."/>
            <person name="Jetten M.S.M."/>
            <person name="Mascher T."/>
            <person name="Medema M.H."/>
            <person name="Devos D.P."/>
            <person name="Kaster A.-K."/>
            <person name="Ovreas L."/>
            <person name="Rohde M."/>
            <person name="Galperin M.Y."/>
            <person name="Jogler C."/>
        </authorList>
    </citation>
    <scope>NUCLEOTIDE SEQUENCE [LARGE SCALE GENOMIC DNA]</scope>
    <source>
        <strain evidence="3 4">SV_7m_r</strain>
    </source>
</reference>
<dbReference type="RefSeq" id="WP_145269889.1">
    <property type="nucleotide sequence ID" value="NZ_CP036272.1"/>
</dbReference>
<evidence type="ECO:0000259" key="2">
    <source>
        <dbReference type="SMART" id="SM00228"/>
    </source>
</evidence>
<dbReference type="GO" id="GO:0006508">
    <property type="term" value="P:proteolysis"/>
    <property type="evidence" value="ECO:0007669"/>
    <property type="project" value="UniProtKB-KW"/>
</dbReference>
<proteinExistence type="predicted"/>
<dbReference type="SMART" id="SM00228">
    <property type="entry name" value="PDZ"/>
    <property type="match status" value="1"/>
</dbReference>
<evidence type="ECO:0000313" key="4">
    <source>
        <dbReference type="Proteomes" id="UP000315003"/>
    </source>
</evidence>
<dbReference type="AlphaFoldDB" id="A0A517SR48"/>
<dbReference type="PRINTS" id="PR00834">
    <property type="entry name" value="PROTEASES2C"/>
</dbReference>
<dbReference type="PANTHER" id="PTHR43019">
    <property type="entry name" value="SERINE ENDOPROTEASE DEGS"/>
    <property type="match status" value="1"/>
</dbReference>
<dbReference type="PANTHER" id="PTHR43019:SF62">
    <property type="entry name" value="SERINE ENDOPROTEASE DEGS"/>
    <property type="match status" value="1"/>
</dbReference>
<feature type="region of interest" description="Disordered" evidence="1">
    <location>
        <begin position="352"/>
        <end position="418"/>
    </location>
</feature>
<keyword evidence="4" id="KW-1185">Reference proteome</keyword>
<dbReference type="InterPro" id="IPR001940">
    <property type="entry name" value="Peptidase_S1C"/>
</dbReference>
<feature type="domain" description="PDZ" evidence="2">
    <location>
        <begin position="258"/>
        <end position="329"/>
    </location>
</feature>
<dbReference type="GO" id="GO:0004252">
    <property type="term" value="F:serine-type endopeptidase activity"/>
    <property type="evidence" value="ECO:0007669"/>
    <property type="project" value="InterPro"/>
</dbReference>
<feature type="region of interest" description="Disordered" evidence="1">
    <location>
        <begin position="619"/>
        <end position="640"/>
    </location>
</feature>
<dbReference type="Pfam" id="PF13365">
    <property type="entry name" value="Trypsin_2"/>
    <property type="match status" value="1"/>
</dbReference>
<dbReference type="EMBL" id="CP036272">
    <property type="protein sequence ID" value="QDT58605.1"/>
    <property type="molecule type" value="Genomic_DNA"/>
</dbReference>
<evidence type="ECO:0000256" key="1">
    <source>
        <dbReference type="SAM" id="MobiDB-lite"/>
    </source>
</evidence>
<dbReference type="InterPro" id="IPR001478">
    <property type="entry name" value="PDZ"/>
</dbReference>
<name>A0A517SR48_9BACT</name>
<dbReference type="Gene3D" id="2.30.42.10">
    <property type="match status" value="1"/>
</dbReference>
<organism evidence="3 4">
    <name type="scientific">Stieleria bergensis</name>
    <dbReference type="NCBI Taxonomy" id="2528025"/>
    <lineage>
        <taxon>Bacteria</taxon>
        <taxon>Pseudomonadati</taxon>
        <taxon>Planctomycetota</taxon>
        <taxon>Planctomycetia</taxon>
        <taxon>Pirellulales</taxon>
        <taxon>Pirellulaceae</taxon>
        <taxon>Stieleria</taxon>
    </lineage>
</organism>
<evidence type="ECO:0000313" key="3">
    <source>
        <dbReference type="EMBL" id="QDT58605.1"/>
    </source>
</evidence>
<dbReference type="Proteomes" id="UP000315003">
    <property type="component" value="Chromosome"/>
</dbReference>
<sequence>MTAFRITTFQFTCQLIGVVVITLHLLASQVSAETNSPVVVPKLVQQAEQARIKAINKARPSAVSVFMPGGGGGGSGVLISPEGYALTNFHVTSPAGSYMKCGLSDGRVYDAVLVGLDPVGDLAMIKLLGRDDFPVATLGDSLKSKAGDECMVIGNPFLLATNLQPTVTYGILSGVGRYQYPSGTLLEYADCLQTDASINPGNSGGPLYSSQGDLLGIVGRGSFEKRGRVNVGVGYAISINQAKNFLGYLSSGRIVDHATLGATVTTDPDGGVVVSNILESSDAYRRGMRYNSEILELAGRPVSTANDVQNVLGTLPNGWRIPITFREEGKTIETLVRLPGVHRRDELLTKMASAMPPPPPVPDQPGDKPDNQEDQPQRRRRPAQRPDPNAPQPKAPKPESPKPQPHGPGPGGARKKPVKIPPQAMALIKNREGFANYYFNQQNQDRCFKSLQDQFPAGETWKLTGKTADGKDIKLLLSNEKCVVSLGDRSLELKAKSDFFDAVDTGNDAALLVALDSLRRLMLLGPEKFGETYYWGTMPLGGQRPLRDCMLGTSQEIEHRWLMHPETGALECIEAFADRDTDPAEAWLEYDNGKLTGLDLRFGVESKRKITELQIEFDAQTTSDAAPAKETAAANDGEDQ</sequence>
<dbReference type="SUPFAM" id="SSF50156">
    <property type="entry name" value="PDZ domain-like"/>
    <property type="match status" value="1"/>
</dbReference>
<keyword evidence="3" id="KW-0378">Hydrolase</keyword>
<protein>
    <submittedName>
        <fullName evidence="3">Periplasmic serine endoprotease DegP</fullName>
        <ecNumber evidence="3">3.4.21.107</ecNumber>
    </submittedName>
</protein>
<dbReference type="SUPFAM" id="SSF50494">
    <property type="entry name" value="Trypsin-like serine proteases"/>
    <property type="match status" value="1"/>
</dbReference>
<dbReference type="InterPro" id="IPR009003">
    <property type="entry name" value="Peptidase_S1_PA"/>
</dbReference>
<feature type="compositionally biased region" description="Basic and acidic residues" evidence="1">
    <location>
        <begin position="365"/>
        <end position="377"/>
    </location>
</feature>
<accession>A0A517SR48</accession>